<name>A0A2U9CJH9_SCOMX</name>
<reference evidence="1 2" key="1">
    <citation type="submission" date="2017-12" db="EMBL/GenBank/DDBJ databases">
        <title>Integrating genomic resources of turbot (Scophthalmus maximus) in depth evaluation of genetic and physical mapping variation across individuals.</title>
        <authorList>
            <person name="Martinez P."/>
        </authorList>
    </citation>
    <scope>NUCLEOTIDE SEQUENCE [LARGE SCALE GENOMIC DNA]</scope>
</reference>
<dbReference type="EMBL" id="CP026259">
    <property type="protein sequence ID" value="AWP16755.1"/>
    <property type="molecule type" value="Genomic_DNA"/>
</dbReference>
<evidence type="ECO:0000313" key="1">
    <source>
        <dbReference type="EMBL" id="AWP16755.1"/>
    </source>
</evidence>
<gene>
    <name evidence="1" type="ORF">SMAX5B_003432</name>
</gene>
<dbReference type="Proteomes" id="UP000246464">
    <property type="component" value="Chromosome 17"/>
</dbReference>
<evidence type="ECO:0000313" key="2">
    <source>
        <dbReference type="Proteomes" id="UP000246464"/>
    </source>
</evidence>
<proteinExistence type="predicted"/>
<dbReference type="AlphaFoldDB" id="A0A2U9CJH9"/>
<keyword evidence="2" id="KW-1185">Reference proteome</keyword>
<organism evidence="1 2">
    <name type="scientific">Scophthalmus maximus</name>
    <name type="common">Turbot</name>
    <name type="synonym">Psetta maxima</name>
    <dbReference type="NCBI Taxonomy" id="52904"/>
    <lineage>
        <taxon>Eukaryota</taxon>
        <taxon>Metazoa</taxon>
        <taxon>Chordata</taxon>
        <taxon>Craniata</taxon>
        <taxon>Vertebrata</taxon>
        <taxon>Euteleostomi</taxon>
        <taxon>Actinopterygii</taxon>
        <taxon>Neopterygii</taxon>
        <taxon>Teleostei</taxon>
        <taxon>Neoteleostei</taxon>
        <taxon>Acanthomorphata</taxon>
        <taxon>Carangaria</taxon>
        <taxon>Pleuronectiformes</taxon>
        <taxon>Pleuronectoidei</taxon>
        <taxon>Scophthalmidae</taxon>
        <taxon>Scophthalmus</taxon>
    </lineage>
</organism>
<accession>A0A2U9CJH9</accession>
<protein>
    <submittedName>
        <fullName evidence="1">Uncharacterized protein</fullName>
    </submittedName>
</protein>
<sequence>MASNSIFDSFSNYSSNLLRGLMEKCHNGILTTDIHYQVKLFALSLGEYELTAPCDRALYWNMAIQ</sequence>